<protein>
    <recommendedName>
        <fullName evidence="11">ZP domain-containing protein</fullName>
    </recommendedName>
</protein>
<evidence type="ECO:0000256" key="2">
    <source>
        <dbReference type="ARBA" id="ARBA00022460"/>
    </source>
</evidence>
<keyword evidence="2" id="KW-0193">Cuticle</keyword>
<keyword evidence="12" id="KW-1185">Reference proteome</keyword>
<dbReference type="GO" id="GO:0005886">
    <property type="term" value="C:plasma membrane"/>
    <property type="evidence" value="ECO:0007669"/>
    <property type="project" value="UniProtKB-SubCell"/>
</dbReference>
<feature type="chain" id="PRO_5042188977" description="ZP domain-containing protein" evidence="10">
    <location>
        <begin position="23"/>
        <end position="626"/>
    </location>
</feature>
<dbReference type="Pfam" id="PF25057">
    <property type="entry name" value="CUT_N"/>
    <property type="match status" value="2"/>
</dbReference>
<keyword evidence="6 9" id="KW-1133">Transmembrane helix</keyword>
<dbReference type="PANTHER" id="PTHR22907">
    <property type="entry name" value="GH04558P"/>
    <property type="match status" value="1"/>
</dbReference>
<feature type="domain" description="ZP" evidence="11">
    <location>
        <begin position="288"/>
        <end position="530"/>
    </location>
</feature>
<feature type="signal peptide" evidence="10">
    <location>
        <begin position="1"/>
        <end position="22"/>
    </location>
</feature>
<dbReference type="InterPro" id="IPR051962">
    <property type="entry name" value="Cuticlin"/>
</dbReference>
<evidence type="ECO:0000313" key="12">
    <source>
        <dbReference type="Proteomes" id="UP000887575"/>
    </source>
</evidence>
<evidence type="ECO:0000256" key="6">
    <source>
        <dbReference type="ARBA" id="ARBA00022989"/>
    </source>
</evidence>
<feature type="compositionally biased region" description="Low complexity" evidence="8">
    <location>
        <begin position="224"/>
        <end position="236"/>
    </location>
</feature>
<organism evidence="12 13">
    <name type="scientific">Mesorhabditis belari</name>
    <dbReference type="NCBI Taxonomy" id="2138241"/>
    <lineage>
        <taxon>Eukaryota</taxon>
        <taxon>Metazoa</taxon>
        <taxon>Ecdysozoa</taxon>
        <taxon>Nematoda</taxon>
        <taxon>Chromadorea</taxon>
        <taxon>Rhabditida</taxon>
        <taxon>Rhabditina</taxon>
        <taxon>Rhabditomorpha</taxon>
        <taxon>Rhabditoidea</taxon>
        <taxon>Rhabditidae</taxon>
        <taxon>Mesorhabditinae</taxon>
        <taxon>Mesorhabditis</taxon>
    </lineage>
</organism>
<evidence type="ECO:0000256" key="7">
    <source>
        <dbReference type="ARBA" id="ARBA00023136"/>
    </source>
</evidence>
<keyword evidence="3" id="KW-1003">Cell membrane</keyword>
<comment type="subcellular location">
    <subcellularLocation>
        <location evidence="1">Cell membrane</location>
        <topology evidence="1">Single-pass type I membrane protein</topology>
    </subcellularLocation>
</comment>
<evidence type="ECO:0000256" key="8">
    <source>
        <dbReference type="SAM" id="MobiDB-lite"/>
    </source>
</evidence>
<sequence length="626" mass="68567">MSSRLRWLFFISQFLLLRTVQSFSDIHNSVIGLPQITCERDFIRFEVQTEKPFRGKVFVKGEYGNAHCTRTYNNGHVIGASPVASATISPYWSTYSGNPAENQKTTRNPETQKNQQPQKNNLEHQGGSETDPFDRDPRQGPNHGNSNFRNDFEQGVRHNSAFGPSPPGAIPTSSFGGSTMNPRFGHASGQVDSGEVNGAEDTTLTPNLLPTGSPQLRVLMGKTGNPNSSNGNNFGSTARPPGFSTGPPGIDGSAVNGHRVENQFAGGKPGHNGGNSIDNDHEWSQSTRAPEGRTTAALTGQGFGRESEKIFPSQCPSTCAPCACDDFEDDFEHSARGRRQAQNSVTLEVPLGECRAKRDRVVSPPGVYVSFVAVISFHENFITKLDRAYHIKCAYQESNKTVETQIDVSNPPPEDLASQCDTNGAVLRRLLVWNCTRKFNHYNIFAMYGLHVHSCYVEDGKGDRQLLIDEKGCSVDADVLPNPTYTPSTLLAYVDAFVFKFPDRETLDFQCSMSLCTRESDGCEGITPPICDSIGSNRIRRSTFVVRNNSSQQPEWTLHSPTLTVVDIDNNMDRPTPSAWAQPQLPPAELCLSIAAFGVLVSASTFMATVAFGAIVAFIFLRKSSY</sequence>
<accession>A0AAF3F4T5</accession>
<dbReference type="AlphaFoldDB" id="A0AAF3F4T5"/>
<evidence type="ECO:0000256" key="5">
    <source>
        <dbReference type="ARBA" id="ARBA00022729"/>
    </source>
</evidence>
<evidence type="ECO:0000256" key="3">
    <source>
        <dbReference type="ARBA" id="ARBA00022475"/>
    </source>
</evidence>
<evidence type="ECO:0000256" key="4">
    <source>
        <dbReference type="ARBA" id="ARBA00022692"/>
    </source>
</evidence>
<dbReference type="Proteomes" id="UP000887575">
    <property type="component" value="Unassembled WGS sequence"/>
</dbReference>
<keyword evidence="4 9" id="KW-0812">Transmembrane</keyword>
<feature type="compositionally biased region" description="Polar residues" evidence="8">
    <location>
        <begin position="200"/>
        <end position="214"/>
    </location>
</feature>
<feature type="region of interest" description="Disordered" evidence="8">
    <location>
        <begin position="94"/>
        <end position="295"/>
    </location>
</feature>
<evidence type="ECO:0000259" key="11">
    <source>
        <dbReference type="PROSITE" id="PS51034"/>
    </source>
</evidence>
<proteinExistence type="predicted"/>
<dbReference type="InterPro" id="IPR001507">
    <property type="entry name" value="ZP_dom"/>
</dbReference>
<dbReference type="InterPro" id="IPR057475">
    <property type="entry name" value="CUT_C"/>
</dbReference>
<dbReference type="GO" id="GO:0042302">
    <property type="term" value="F:structural constituent of cuticle"/>
    <property type="evidence" value="ECO:0007669"/>
    <property type="project" value="UniProtKB-KW"/>
</dbReference>
<dbReference type="PROSITE" id="PS51034">
    <property type="entry name" value="ZP_2"/>
    <property type="match status" value="1"/>
</dbReference>
<dbReference type="Pfam" id="PF25301">
    <property type="entry name" value="CUT_C"/>
    <property type="match status" value="1"/>
</dbReference>
<evidence type="ECO:0000256" key="1">
    <source>
        <dbReference type="ARBA" id="ARBA00004251"/>
    </source>
</evidence>
<evidence type="ECO:0000256" key="10">
    <source>
        <dbReference type="SAM" id="SignalP"/>
    </source>
</evidence>
<evidence type="ECO:0000313" key="13">
    <source>
        <dbReference type="WBParaSite" id="MBELARI_LOCUS21617"/>
    </source>
</evidence>
<reference evidence="13" key="1">
    <citation type="submission" date="2024-02" db="UniProtKB">
        <authorList>
            <consortium name="WormBaseParasite"/>
        </authorList>
    </citation>
    <scope>IDENTIFICATION</scope>
</reference>
<feature type="compositionally biased region" description="Polar residues" evidence="8">
    <location>
        <begin position="94"/>
        <end position="120"/>
    </location>
</feature>
<dbReference type="SMART" id="SM00241">
    <property type="entry name" value="ZP"/>
    <property type="match status" value="1"/>
</dbReference>
<feature type="compositionally biased region" description="Polar residues" evidence="8">
    <location>
        <begin position="171"/>
        <end position="181"/>
    </location>
</feature>
<dbReference type="InterPro" id="IPR056953">
    <property type="entry name" value="CUT_N"/>
</dbReference>
<dbReference type="WBParaSite" id="MBELARI_LOCUS21617">
    <property type="protein sequence ID" value="MBELARI_LOCUS21617"/>
    <property type="gene ID" value="MBELARI_LOCUS21617"/>
</dbReference>
<keyword evidence="5 10" id="KW-0732">Signal</keyword>
<evidence type="ECO:0000256" key="9">
    <source>
        <dbReference type="SAM" id="Phobius"/>
    </source>
</evidence>
<name>A0AAF3F4T5_9BILA</name>
<dbReference type="PANTHER" id="PTHR22907:SF54">
    <property type="entry name" value="GH04558P"/>
    <property type="match status" value="1"/>
</dbReference>
<keyword evidence="7 9" id="KW-0472">Membrane</keyword>
<feature type="transmembrane region" description="Helical" evidence="9">
    <location>
        <begin position="594"/>
        <end position="621"/>
    </location>
</feature>